<feature type="region of interest" description="Disordered" evidence="1">
    <location>
        <begin position="852"/>
        <end position="933"/>
    </location>
</feature>
<feature type="region of interest" description="Disordered" evidence="1">
    <location>
        <begin position="1140"/>
        <end position="1168"/>
    </location>
</feature>
<feature type="compositionally biased region" description="Polar residues" evidence="1">
    <location>
        <begin position="812"/>
        <end position="823"/>
    </location>
</feature>
<reference evidence="2 3" key="1">
    <citation type="journal article" date="2017" name="G3 (Bethesda)">
        <title>The Physical Genome Mapping of Anopheles albimanus Corrected Scaffold Misassemblies and Identified Interarm Rearrangements in Genus Anopheles.</title>
        <authorList>
            <person name="Artemov G.N."/>
            <person name="Peery A.N."/>
            <person name="Jiang X."/>
            <person name="Tu Z."/>
            <person name="Stegniy V.N."/>
            <person name="Sharakhova M.V."/>
            <person name="Sharakhov I.V."/>
        </authorList>
    </citation>
    <scope>NUCLEOTIDE SEQUENCE [LARGE SCALE GENOMIC DNA]</scope>
    <source>
        <strain evidence="2 3">ALBI9_A</strain>
    </source>
</reference>
<feature type="region of interest" description="Disordered" evidence="1">
    <location>
        <begin position="1237"/>
        <end position="1259"/>
    </location>
</feature>
<feature type="region of interest" description="Disordered" evidence="1">
    <location>
        <begin position="1305"/>
        <end position="1340"/>
    </location>
</feature>
<feature type="compositionally biased region" description="Polar residues" evidence="1">
    <location>
        <begin position="237"/>
        <end position="254"/>
    </location>
</feature>
<organism evidence="2 3">
    <name type="scientific">Anopheles albimanus</name>
    <name type="common">New world malaria mosquito</name>
    <dbReference type="NCBI Taxonomy" id="7167"/>
    <lineage>
        <taxon>Eukaryota</taxon>
        <taxon>Metazoa</taxon>
        <taxon>Ecdysozoa</taxon>
        <taxon>Arthropoda</taxon>
        <taxon>Hexapoda</taxon>
        <taxon>Insecta</taxon>
        <taxon>Pterygota</taxon>
        <taxon>Neoptera</taxon>
        <taxon>Endopterygota</taxon>
        <taxon>Diptera</taxon>
        <taxon>Nematocera</taxon>
        <taxon>Culicoidea</taxon>
        <taxon>Culicidae</taxon>
        <taxon>Anophelinae</taxon>
        <taxon>Anopheles</taxon>
    </lineage>
</organism>
<feature type="compositionally biased region" description="Polar residues" evidence="1">
    <location>
        <begin position="1247"/>
        <end position="1256"/>
    </location>
</feature>
<feature type="compositionally biased region" description="Acidic residues" evidence="1">
    <location>
        <begin position="537"/>
        <end position="548"/>
    </location>
</feature>
<feature type="region of interest" description="Disordered" evidence="1">
    <location>
        <begin position="91"/>
        <end position="113"/>
    </location>
</feature>
<feature type="compositionally biased region" description="Acidic residues" evidence="1">
    <location>
        <begin position="634"/>
        <end position="643"/>
    </location>
</feature>
<feature type="region of interest" description="Disordered" evidence="1">
    <location>
        <begin position="660"/>
        <end position="825"/>
    </location>
</feature>
<feature type="compositionally biased region" description="Polar residues" evidence="1">
    <location>
        <begin position="423"/>
        <end position="448"/>
    </location>
</feature>
<dbReference type="EnsemblMetazoa" id="AALB000835-RA">
    <property type="protein sequence ID" value="AALB000835-PA"/>
    <property type="gene ID" value="AALB000835"/>
</dbReference>
<feature type="compositionally biased region" description="Low complexity" evidence="1">
    <location>
        <begin position="882"/>
        <end position="898"/>
    </location>
</feature>
<evidence type="ECO:0000256" key="1">
    <source>
        <dbReference type="SAM" id="MobiDB-lite"/>
    </source>
</evidence>
<feature type="compositionally biased region" description="Polar residues" evidence="1">
    <location>
        <begin position="899"/>
        <end position="913"/>
    </location>
</feature>
<feature type="compositionally biased region" description="Low complexity" evidence="1">
    <location>
        <begin position="606"/>
        <end position="616"/>
    </location>
</feature>
<feature type="compositionally biased region" description="Polar residues" evidence="1">
    <location>
        <begin position="1392"/>
        <end position="1405"/>
    </location>
</feature>
<feature type="compositionally biased region" description="Polar residues" evidence="1">
    <location>
        <begin position="455"/>
        <end position="475"/>
    </location>
</feature>
<feature type="compositionally biased region" description="Acidic residues" evidence="1">
    <location>
        <begin position="1420"/>
        <end position="1429"/>
    </location>
</feature>
<accession>A0A8W7JAU3</accession>
<feature type="compositionally biased region" description="Basic and acidic residues" evidence="1">
    <location>
        <begin position="95"/>
        <end position="109"/>
    </location>
</feature>
<feature type="compositionally biased region" description="Acidic residues" evidence="1">
    <location>
        <begin position="1527"/>
        <end position="1538"/>
    </location>
</feature>
<feature type="compositionally biased region" description="Polar residues" evidence="1">
    <location>
        <begin position="667"/>
        <end position="683"/>
    </location>
</feature>
<feature type="compositionally biased region" description="Low complexity" evidence="1">
    <location>
        <begin position="272"/>
        <end position="282"/>
    </location>
</feature>
<feature type="region of interest" description="Disordered" evidence="1">
    <location>
        <begin position="211"/>
        <end position="648"/>
    </location>
</feature>
<feature type="region of interest" description="Disordered" evidence="1">
    <location>
        <begin position="140"/>
        <end position="176"/>
    </location>
</feature>
<feature type="region of interest" description="Disordered" evidence="1">
    <location>
        <begin position="1379"/>
        <end position="1430"/>
    </location>
</feature>
<evidence type="ECO:0000313" key="2">
    <source>
        <dbReference type="EnsemblMetazoa" id="AALB000835-PA"/>
    </source>
</evidence>
<keyword evidence="3" id="KW-1185">Reference proteome</keyword>
<feature type="compositionally biased region" description="Polar residues" evidence="1">
    <location>
        <begin position="972"/>
        <end position="985"/>
    </location>
</feature>
<evidence type="ECO:0000313" key="3">
    <source>
        <dbReference type="Proteomes" id="UP000069272"/>
    </source>
</evidence>
<proteinExistence type="predicted"/>
<feature type="compositionally biased region" description="Pro residues" evidence="1">
    <location>
        <begin position="511"/>
        <end position="520"/>
    </location>
</feature>
<feature type="compositionally biased region" description="Basic residues" evidence="1">
    <location>
        <begin position="1309"/>
        <end position="1321"/>
    </location>
</feature>
<dbReference type="Proteomes" id="UP000069272">
    <property type="component" value="Chromosome 2L"/>
</dbReference>
<feature type="region of interest" description="Disordered" evidence="1">
    <location>
        <begin position="1519"/>
        <end position="1592"/>
    </location>
</feature>
<feature type="compositionally biased region" description="Polar residues" evidence="1">
    <location>
        <begin position="690"/>
        <end position="712"/>
    </location>
</feature>
<feature type="compositionally biased region" description="Acidic residues" evidence="1">
    <location>
        <begin position="582"/>
        <end position="591"/>
    </location>
</feature>
<sequence length="1592" mass="171080">MGLTPEDLRRRIPNWSLESDGQLLQYMVSIAKVNLEDKCSNTRDSLSGLMVQVDQTELKLAHALNQLSAVEQVKFVENRVEEDDESFYGLRRRKQAEEEKEKAQAKAEQQDSTVDDMIQAAVERSIEGMYKCYEKVSLHLSSDSSSDDDDDYDDRNSSGAMPLVIEGGGVVGSGKPTIMRTVPRFSFLERPLPHVIGSKEWQSKWHVGLIDSDDESSSDRKEEYSESSSDTDGMFPSQPNSKNQTPSESESSIWGTDPRKRTYSIDHPGDDASSVYSYASSSKPRSLFPAVQPIGHGLGGSLKPPSLFPEEPPDEVEPLGSIGPTTADRSDKGLFDESPEEIVTPIAQPRTKPVTTGDSFFRGTSQPARKTINLFDDEPPPVFEQQPSGKRESESARGTINLFIDSEDEADAMNNVRNNNNNDSLPTEPTTAPSNASRLAPKTNTRSMTKVVDELNNNFRKQQVHPSVEQTNPASSVPVVGQDSSRVQIEPNGPKQSAQLPPTDHFSIAPSPRPVQPPEPVTRTTKEVTKKSVVNLFDEDDEDGDDDGIVVGRSEVPPNPPVATRFAAPVSRSPAKKKSIFDDSDESDADDNLLFGRTGRAPLPAPASLLKAPPTAEVSKSADQKKVKSIFSDSSEEENEADDALFGNASSIVKNKLEALRQKDTSTEVSKSNNEPAKITSKSIFDGTLRQKNTPTEVSKSNNEPVKGTSKSIFDDEASSGDDGLFGTKAKPEVKSSRSLAAATDGSKSATKPRVSLFDDQPPSDDENDDPLFGGARSSLGGITAQLNNKGRVSDAKPEPDTPLIVDDPLKTVSSASNGTYGTATAGVRSENVTATEKTSIRSAIMKKSIFHSDTESDQGDDADSLFTGPTNVGNRDLQSAAEVTQTENVTNTVNAEELQTTNVTLESSNISQPRKEDGTSVIATTESMNREPRSIVISNAVAENDQKVIDEKTSSEPMDSRSSIMENQVIDPTSISRKSFSDESSVAGKPIDEEQKLETQTVPPAIEDKLVNVSQKPDNSPSNDHPPLITESNLESNLVTEESNVPQIANDIDYLLHTNAISGIADEPRTPAPLAEAAKPEPKSALNFSPIGLFDDMPPPDDMAGLESYEGPPQLISSARDNDLSLAADDGISSAPVYDAPQSLGFPPKASTTSNHRYLFDDEPPPDDVDNYKSMDASMMISRPAQSPFDKRIVSIDKSVSLPPFPSNEDSIASGHQKKIPSKLNTKLVINVAALLPGARRPQPPATNGSSTEATTEGLDDVRKVDKANANQPPGQAAAATVAAGSALKRDSMDERLLVSLNKDRARIPTKRKPPSRRVLRGANANGLTADQPADDGNEDRRIVVGSEQKIEHIEAAYPVAPEPLLDPASDRLRASARTTNVTRPPVAAGTTDTPVNKVVNPQQKVHPPQPSKSIFGDSDNDENDAGDDLFSKLPTKVVPLAVAAKTRQPSQAGTGDGAKVHSIFGSDDEDDEVVGSEQDLFGINKVAKSSNSNKGGMIAASSIVGQLKSAALQKTTKGTTSSLFGDDDDADDDDDLFGSKSKTIVPKATGERRSTTERSKLLAGENVTRSTAKLTPTPVVNDPLADLLDS</sequence>
<reference evidence="2" key="2">
    <citation type="submission" date="2022-08" db="UniProtKB">
        <authorList>
            <consortium name="EnsemblMetazoa"/>
        </authorList>
    </citation>
    <scope>IDENTIFICATION</scope>
    <source>
        <strain evidence="2">STECLA/ALBI9_A</strain>
    </source>
</reference>
<protein>
    <recommendedName>
        <fullName evidence="4">FAM21/CAPZIP domain-containing protein</fullName>
    </recommendedName>
</protein>
<feature type="compositionally biased region" description="Basic and acidic residues" evidence="1">
    <location>
        <begin position="257"/>
        <end position="270"/>
    </location>
</feature>
<feature type="region of interest" description="Disordered" evidence="1">
    <location>
        <begin position="972"/>
        <end position="995"/>
    </location>
</feature>
<evidence type="ECO:0008006" key="4">
    <source>
        <dbReference type="Google" id="ProtNLM"/>
    </source>
</evidence>
<feature type="compositionally biased region" description="Polar residues" evidence="1">
    <location>
        <begin position="353"/>
        <end position="368"/>
    </location>
</feature>
<name>A0A8W7JAU3_ANOAL</name>
<feature type="compositionally biased region" description="Polar residues" evidence="1">
    <location>
        <begin position="868"/>
        <end position="878"/>
    </location>
</feature>
<feature type="compositionally biased region" description="Basic and acidic residues" evidence="1">
    <location>
        <begin position="1551"/>
        <end position="1562"/>
    </location>
</feature>